<protein>
    <submittedName>
        <fullName evidence="1">Uncharacterized protein</fullName>
    </submittedName>
</protein>
<accession>A0A0A8Y708</accession>
<name>A0A0A8Y708_ARUDO</name>
<dbReference type="AlphaFoldDB" id="A0A0A8Y708"/>
<evidence type="ECO:0000313" key="1">
    <source>
        <dbReference type="EMBL" id="JAD20880.1"/>
    </source>
</evidence>
<organism evidence="1">
    <name type="scientific">Arundo donax</name>
    <name type="common">Giant reed</name>
    <name type="synonym">Donax arundinaceus</name>
    <dbReference type="NCBI Taxonomy" id="35708"/>
    <lineage>
        <taxon>Eukaryota</taxon>
        <taxon>Viridiplantae</taxon>
        <taxon>Streptophyta</taxon>
        <taxon>Embryophyta</taxon>
        <taxon>Tracheophyta</taxon>
        <taxon>Spermatophyta</taxon>
        <taxon>Magnoliopsida</taxon>
        <taxon>Liliopsida</taxon>
        <taxon>Poales</taxon>
        <taxon>Poaceae</taxon>
        <taxon>PACMAD clade</taxon>
        <taxon>Arundinoideae</taxon>
        <taxon>Arundineae</taxon>
        <taxon>Arundo</taxon>
    </lineage>
</organism>
<reference evidence="1" key="2">
    <citation type="journal article" date="2015" name="Data Brief">
        <title>Shoot transcriptome of the giant reed, Arundo donax.</title>
        <authorList>
            <person name="Barrero R.A."/>
            <person name="Guerrero F.D."/>
            <person name="Moolhuijzen P."/>
            <person name="Goolsby J.A."/>
            <person name="Tidwell J."/>
            <person name="Bellgard S.E."/>
            <person name="Bellgard M.I."/>
        </authorList>
    </citation>
    <scope>NUCLEOTIDE SEQUENCE</scope>
    <source>
        <tissue evidence="1">Shoot tissue taken approximately 20 cm above the soil surface</tissue>
    </source>
</reference>
<proteinExistence type="predicted"/>
<dbReference type="EMBL" id="GBRH01277015">
    <property type="protein sequence ID" value="JAD20880.1"/>
    <property type="molecule type" value="Transcribed_RNA"/>
</dbReference>
<sequence length="67" mass="7782">MLVCLRPMPPEVYPSYGKSLRLFEYKELQLFLLALAYLPSCACAKQYLDWHPSKSSELLLGLSWMEI</sequence>
<reference evidence="1" key="1">
    <citation type="submission" date="2014-09" db="EMBL/GenBank/DDBJ databases">
        <authorList>
            <person name="Magalhaes I.L.F."/>
            <person name="Oliveira U."/>
            <person name="Santos F.R."/>
            <person name="Vidigal T.H.D.A."/>
            <person name="Brescovit A.D."/>
            <person name="Santos A.J."/>
        </authorList>
    </citation>
    <scope>NUCLEOTIDE SEQUENCE</scope>
    <source>
        <tissue evidence="1">Shoot tissue taken approximately 20 cm above the soil surface</tissue>
    </source>
</reference>